<evidence type="ECO:0000256" key="2">
    <source>
        <dbReference type="ARBA" id="ARBA00022448"/>
    </source>
</evidence>
<feature type="transmembrane region" description="Helical" evidence="12">
    <location>
        <begin position="76"/>
        <end position="96"/>
    </location>
</feature>
<dbReference type="InterPro" id="IPR004670">
    <property type="entry name" value="NhaA"/>
</dbReference>
<dbReference type="RefSeq" id="WP_191869099.1">
    <property type="nucleotide sequence ID" value="NZ_BMRU01000011.1"/>
</dbReference>
<dbReference type="Pfam" id="PF06965">
    <property type="entry name" value="Na_H_antiport_1"/>
    <property type="match status" value="1"/>
</dbReference>
<keyword evidence="7" id="KW-0915">Sodium</keyword>
<evidence type="ECO:0000256" key="9">
    <source>
        <dbReference type="ARBA" id="ARBA00023136"/>
    </source>
</evidence>
<evidence type="ECO:0000256" key="4">
    <source>
        <dbReference type="ARBA" id="ARBA00022475"/>
    </source>
</evidence>
<evidence type="ECO:0000256" key="3">
    <source>
        <dbReference type="ARBA" id="ARBA00022449"/>
    </source>
</evidence>
<evidence type="ECO:0000256" key="5">
    <source>
        <dbReference type="ARBA" id="ARBA00022692"/>
    </source>
</evidence>
<comment type="caution">
    <text evidence="13">The sequence shown here is derived from an EMBL/GenBank/DDBJ whole genome shotgun (WGS) entry which is preliminary data.</text>
</comment>
<feature type="transmembrane region" description="Helical" evidence="12">
    <location>
        <begin position="12"/>
        <end position="30"/>
    </location>
</feature>
<protein>
    <submittedName>
        <fullName evidence="13">Uncharacterized protein</fullName>
    </submittedName>
</protein>
<evidence type="ECO:0000256" key="11">
    <source>
        <dbReference type="SAM" id="MobiDB-lite"/>
    </source>
</evidence>
<evidence type="ECO:0000256" key="1">
    <source>
        <dbReference type="ARBA" id="ARBA00004429"/>
    </source>
</evidence>
<evidence type="ECO:0000313" key="14">
    <source>
        <dbReference type="Proteomes" id="UP000660554"/>
    </source>
</evidence>
<keyword evidence="2" id="KW-0813">Transport</keyword>
<evidence type="ECO:0000313" key="13">
    <source>
        <dbReference type="EMBL" id="GHI14215.1"/>
    </source>
</evidence>
<evidence type="ECO:0000256" key="10">
    <source>
        <dbReference type="ARBA" id="ARBA00023201"/>
    </source>
</evidence>
<dbReference type="Gene3D" id="1.20.1530.10">
    <property type="entry name" value="Na+/H+ antiporter like domain"/>
    <property type="match status" value="1"/>
</dbReference>
<evidence type="ECO:0000256" key="7">
    <source>
        <dbReference type="ARBA" id="ARBA00023053"/>
    </source>
</evidence>
<reference evidence="14" key="1">
    <citation type="submission" date="2020-09" db="EMBL/GenBank/DDBJ databases">
        <title>Whole genome shotgun sequence of Streptomyces cinnamonensis NBRC 15873.</title>
        <authorList>
            <person name="Komaki H."/>
            <person name="Tamura T."/>
        </authorList>
    </citation>
    <scope>NUCLEOTIDE SEQUENCE [LARGE SCALE GENOMIC DNA]</scope>
    <source>
        <strain evidence="14">NBRC 15873</strain>
    </source>
</reference>
<comment type="subcellular location">
    <subcellularLocation>
        <location evidence="1">Cell inner membrane</location>
        <topology evidence="1">Multi-pass membrane protein</topology>
    </subcellularLocation>
</comment>
<dbReference type="EMBL" id="BNDV01000008">
    <property type="protein sequence ID" value="GHI14215.1"/>
    <property type="molecule type" value="Genomic_DNA"/>
</dbReference>
<evidence type="ECO:0000256" key="6">
    <source>
        <dbReference type="ARBA" id="ARBA00022989"/>
    </source>
</evidence>
<name>A0ABQ3NN54_STRVG</name>
<gene>
    <name evidence="13" type="ORF">Scinn_36780</name>
</gene>
<keyword evidence="8" id="KW-0406">Ion transport</keyword>
<feature type="transmembrane region" description="Helical" evidence="12">
    <location>
        <begin position="42"/>
        <end position="64"/>
    </location>
</feature>
<proteinExistence type="predicted"/>
<feature type="region of interest" description="Disordered" evidence="11">
    <location>
        <begin position="103"/>
        <end position="128"/>
    </location>
</feature>
<sequence length="128" mass="12702">MFTTPEPLGVVVGLVAGKVIGAFGGAWFAARFTHARLNPELAWADALGLAALAGIGFTIALLFGELAFPAGANAESVKAAVLIASLISAAAAGAALRRGNAVHRHLSDEGERAPGDGGADDPGTGDGR</sequence>
<dbReference type="PANTHER" id="PTHR30341">
    <property type="entry name" value="SODIUM ION/PROTON ANTIPORTER NHAA-RELATED"/>
    <property type="match status" value="1"/>
</dbReference>
<dbReference type="InterPro" id="IPR023171">
    <property type="entry name" value="Na/H_antiporter_dom_sf"/>
</dbReference>
<evidence type="ECO:0000256" key="8">
    <source>
        <dbReference type="ARBA" id="ARBA00023065"/>
    </source>
</evidence>
<dbReference type="GeneID" id="86952359"/>
<accession>A0ABQ3NN54</accession>
<keyword evidence="9 12" id="KW-0472">Membrane</keyword>
<organism evidence="13 14">
    <name type="scientific">Streptomyces virginiae</name>
    <name type="common">Streptomyces cinnamonensis</name>
    <dbReference type="NCBI Taxonomy" id="1961"/>
    <lineage>
        <taxon>Bacteria</taxon>
        <taxon>Bacillati</taxon>
        <taxon>Actinomycetota</taxon>
        <taxon>Actinomycetes</taxon>
        <taxon>Kitasatosporales</taxon>
        <taxon>Streptomycetaceae</taxon>
        <taxon>Streptomyces</taxon>
    </lineage>
</organism>
<evidence type="ECO:0000256" key="12">
    <source>
        <dbReference type="SAM" id="Phobius"/>
    </source>
</evidence>
<feature type="compositionally biased region" description="Basic and acidic residues" evidence="11">
    <location>
        <begin position="105"/>
        <end position="114"/>
    </location>
</feature>
<keyword evidence="3" id="KW-0050">Antiport</keyword>
<keyword evidence="5 12" id="KW-0812">Transmembrane</keyword>
<keyword evidence="6 12" id="KW-1133">Transmembrane helix</keyword>
<keyword evidence="10" id="KW-0739">Sodium transport</keyword>
<keyword evidence="4" id="KW-1003">Cell membrane</keyword>
<dbReference type="Proteomes" id="UP000660554">
    <property type="component" value="Unassembled WGS sequence"/>
</dbReference>
<dbReference type="PANTHER" id="PTHR30341:SF0">
    <property type="entry name" value="NA(+)_H(+) ANTIPORTER NHAA"/>
    <property type="match status" value="1"/>
</dbReference>
<keyword evidence="14" id="KW-1185">Reference proteome</keyword>